<dbReference type="OrthoDB" id="5179393at2"/>
<feature type="region of interest" description="Disordered" evidence="1">
    <location>
        <begin position="136"/>
        <end position="173"/>
    </location>
</feature>
<protein>
    <recommendedName>
        <fullName evidence="4">Peptide chain release factor 1</fullName>
    </recommendedName>
</protein>
<accession>A0A291GN84</accession>
<evidence type="ECO:0000256" key="1">
    <source>
        <dbReference type="SAM" id="MobiDB-lite"/>
    </source>
</evidence>
<sequence length="368" mass="39455">MKLPWLTPLLDQAGPFLSVHLDTTRTDPSAATQLEARWAQMRSRLAADGAPQELLAQIEESVLTPSSLGGRQGRSIFATDTEILVDRVLPAPPLQESAHRGEFPQLLPLLRLIPFAVSQLLIVVDRAGADLHLRSAENPSISHGPNGLGEDSTVEGGHDVLHKASVGGGPQHGWRADNFEARVEDSWERNADAVAGSVEKILRERQVDMVMLSGDVRAIGLLREALGRETRDRLIEVQGGSRGVALDRGPFREELNAATDAFIAARQQELAERFRESQARDGASVGGAAEVGQALARGQVEELVLVSGHEPAGIEELLRSALATDASISALEEDTLGIPEGIGALLRWRDGSTPSNSIGSMSGDSRRE</sequence>
<dbReference type="Pfam" id="PF18844">
    <property type="entry name" value="baeRF_family2"/>
    <property type="match status" value="1"/>
</dbReference>
<dbReference type="EMBL" id="CP023563">
    <property type="protein sequence ID" value="ATG51434.1"/>
    <property type="molecule type" value="Genomic_DNA"/>
</dbReference>
<evidence type="ECO:0000313" key="2">
    <source>
        <dbReference type="EMBL" id="ATG51434.1"/>
    </source>
</evidence>
<organism evidence="2 3">
    <name type="scientific">Brachybacterium vulturis</name>
    <dbReference type="NCBI Taxonomy" id="2017484"/>
    <lineage>
        <taxon>Bacteria</taxon>
        <taxon>Bacillati</taxon>
        <taxon>Actinomycetota</taxon>
        <taxon>Actinomycetes</taxon>
        <taxon>Micrococcales</taxon>
        <taxon>Dermabacteraceae</taxon>
        <taxon>Brachybacterium</taxon>
    </lineage>
</organism>
<gene>
    <name evidence="2" type="ORF">CFK38_07755</name>
</gene>
<keyword evidence="3" id="KW-1185">Reference proteome</keyword>
<feature type="compositionally biased region" description="Polar residues" evidence="1">
    <location>
        <begin position="352"/>
        <end position="368"/>
    </location>
</feature>
<dbReference type="InterPro" id="IPR029064">
    <property type="entry name" value="Ribosomal_eL30-like_sf"/>
</dbReference>
<proteinExistence type="predicted"/>
<reference evidence="3" key="1">
    <citation type="submission" date="2017-09" db="EMBL/GenBank/DDBJ databases">
        <title>Brachybacterium sp. VM2412.</title>
        <authorList>
            <person name="Tak E.J."/>
            <person name="Bae J.-W."/>
        </authorList>
    </citation>
    <scope>NUCLEOTIDE SEQUENCE [LARGE SCALE GENOMIC DNA]</scope>
    <source>
        <strain evidence="3">VM2412</strain>
    </source>
</reference>
<evidence type="ECO:0008006" key="4">
    <source>
        <dbReference type="Google" id="ProtNLM"/>
    </source>
</evidence>
<dbReference type="RefSeq" id="WP_096802561.1">
    <property type="nucleotide sequence ID" value="NZ_CP023563.1"/>
</dbReference>
<feature type="region of interest" description="Disordered" evidence="1">
    <location>
        <begin position="349"/>
        <end position="368"/>
    </location>
</feature>
<dbReference type="Gene3D" id="3.30.1330.30">
    <property type="match status" value="1"/>
</dbReference>
<evidence type="ECO:0000313" key="3">
    <source>
        <dbReference type="Proteomes" id="UP000218165"/>
    </source>
</evidence>
<dbReference type="KEGG" id="brz:CFK38_07755"/>
<dbReference type="InterPro" id="IPR040701">
    <property type="entry name" value="Bact_RF_family2"/>
</dbReference>
<dbReference type="Proteomes" id="UP000218165">
    <property type="component" value="Chromosome"/>
</dbReference>
<name>A0A291GN84_9MICO</name>
<dbReference type="AlphaFoldDB" id="A0A291GN84"/>